<dbReference type="InterPro" id="IPR001179">
    <property type="entry name" value="PPIase_FKBP_dom"/>
</dbReference>
<dbReference type="EC" id="5.2.1.8" evidence="3 6"/>
<evidence type="ECO:0000256" key="7">
    <source>
        <dbReference type="SAM" id="SignalP"/>
    </source>
</evidence>
<feature type="chain" id="PRO_5038990586" description="peptidylprolyl isomerase" evidence="7">
    <location>
        <begin position="30"/>
        <end position="324"/>
    </location>
</feature>
<dbReference type="PANTHER" id="PTHR43811">
    <property type="entry name" value="FKBP-TYPE PEPTIDYL-PROLYL CIS-TRANS ISOMERASE FKPA"/>
    <property type="match status" value="1"/>
</dbReference>
<gene>
    <name evidence="9" type="ORF">LK09_06835</name>
</gene>
<dbReference type="InterPro" id="IPR006311">
    <property type="entry name" value="TAT_signal"/>
</dbReference>
<dbReference type="AlphaFoldDB" id="A0A0B2A568"/>
<evidence type="ECO:0000256" key="6">
    <source>
        <dbReference type="PROSITE-ProRule" id="PRU00277"/>
    </source>
</evidence>
<dbReference type="SUPFAM" id="SSF54534">
    <property type="entry name" value="FKBP-like"/>
    <property type="match status" value="1"/>
</dbReference>
<dbReference type="InterPro" id="IPR046357">
    <property type="entry name" value="PPIase_dom_sf"/>
</dbReference>
<dbReference type="STRING" id="1348253.LK09_06835"/>
<evidence type="ECO:0000259" key="8">
    <source>
        <dbReference type="PROSITE" id="PS50059"/>
    </source>
</evidence>
<feature type="domain" description="PPIase FKBP-type" evidence="8">
    <location>
        <begin position="234"/>
        <end position="320"/>
    </location>
</feature>
<evidence type="ECO:0000256" key="2">
    <source>
        <dbReference type="ARBA" id="ARBA00006577"/>
    </source>
</evidence>
<keyword evidence="10" id="KW-1185">Reference proteome</keyword>
<protein>
    <recommendedName>
        <fullName evidence="3 6">peptidylprolyl isomerase</fullName>
        <ecNumber evidence="3 6">5.2.1.8</ecNumber>
    </recommendedName>
</protein>
<evidence type="ECO:0000256" key="4">
    <source>
        <dbReference type="ARBA" id="ARBA00023110"/>
    </source>
</evidence>
<evidence type="ECO:0000256" key="1">
    <source>
        <dbReference type="ARBA" id="ARBA00000971"/>
    </source>
</evidence>
<proteinExistence type="inferred from homology"/>
<dbReference type="PROSITE" id="PS51257">
    <property type="entry name" value="PROKAR_LIPOPROTEIN"/>
    <property type="match status" value="1"/>
</dbReference>
<dbReference type="PROSITE" id="PS51318">
    <property type="entry name" value="TAT"/>
    <property type="match status" value="1"/>
</dbReference>
<sequence>MRFRRSIFALSAAAVAALTLAGCASSTNASSSSASPSASAATNLCDAKVPSGSASDSVKVSGKVGDAATVSFKKGVTASNIQSTVVTKGSGQQLKSGDLVEFALTEYNAKTGAKNGAIGQTDGSLLPQQISADSVLGKVLGCATVGTRVVAVMPGTSASSSGSATTQASVDVIDVKSVVPTAAWGKAQPAEAGMPTVKLAANGEPTITVPKTAAPKTTKVAVLKKGDGATVHSGDTVLVQYTGVLWKDGKVFDSSWKNGSPASFATDKVVKGFGKALTGATVGSQVLVVIPPADGYGSTAQGSIPANSTLVFTIDILGVQHARG</sequence>
<dbReference type="Pfam" id="PF00254">
    <property type="entry name" value="FKBP_C"/>
    <property type="match status" value="1"/>
</dbReference>
<evidence type="ECO:0000313" key="9">
    <source>
        <dbReference type="EMBL" id="KHK98654.1"/>
    </source>
</evidence>
<keyword evidence="5 6" id="KW-0413">Isomerase</keyword>
<reference evidence="9 10" key="1">
    <citation type="submission" date="2014-11" db="EMBL/GenBank/DDBJ databases">
        <title>Genome sequence of Microbacterium mangrovi MUSC 115(T).</title>
        <authorList>
            <person name="Lee L.-H."/>
        </authorList>
    </citation>
    <scope>NUCLEOTIDE SEQUENCE [LARGE SCALE GENOMIC DNA]</scope>
    <source>
        <strain evidence="9 10">MUSC 115</strain>
    </source>
</reference>
<comment type="catalytic activity">
    <reaction evidence="1 6">
        <text>[protein]-peptidylproline (omega=180) = [protein]-peptidylproline (omega=0)</text>
        <dbReference type="Rhea" id="RHEA:16237"/>
        <dbReference type="Rhea" id="RHEA-COMP:10747"/>
        <dbReference type="Rhea" id="RHEA-COMP:10748"/>
        <dbReference type="ChEBI" id="CHEBI:83833"/>
        <dbReference type="ChEBI" id="CHEBI:83834"/>
        <dbReference type="EC" id="5.2.1.8"/>
    </reaction>
</comment>
<accession>A0A0B2A568</accession>
<evidence type="ECO:0000313" key="10">
    <source>
        <dbReference type="Proteomes" id="UP000031030"/>
    </source>
</evidence>
<keyword evidence="4 6" id="KW-0697">Rotamase</keyword>
<dbReference type="PROSITE" id="PS50059">
    <property type="entry name" value="FKBP_PPIASE"/>
    <property type="match status" value="1"/>
</dbReference>
<comment type="caution">
    <text evidence="9">The sequence shown here is derived from an EMBL/GenBank/DDBJ whole genome shotgun (WGS) entry which is preliminary data.</text>
</comment>
<keyword evidence="7" id="KW-0732">Signal</keyword>
<dbReference type="Gene3D" id="3.10.50.40">
    <property type="match status" value="1"/>
</dbReference>
<dbReference type="Proteomes" id="UP000031030">
    <property type="component" value="Unassembled WGS sequence"/>
</dbReference>
<evidence type="ECO:0000256" key="5">
    <source>
        <dbReference type="ARBA" id="ARBA00023235"/>
    </source>
</evidence>
<comment type="similarity">
    <text evidence="2">Belongs to the FKBP-type PPIase family.</text>
</comment>
<dbReference type="GO" id="GO:0003755">
    <property type="term" value="F:peptidyl-prolyl cis-trans isomerase activity"/>
    <property type="evidence" value="ECO:0007669"/>
    <property type="project" value="UniProtKB-KW"/>
</dbReference>
<dbReference type="EMBL" id="JTDK01000006">
    <property type="protein sequence ID" value="KHK98654.1"/>
    <property type="molecule type" value="Genomic_DNA"/>
</dbReference>
<evidence type="ECO:0000256" key="3">
    <source>
        <dbReference type="ARBA" id="ARBA00013194"/>
    </source>
</evidence>
<name>A0A0B2A568_9MICO</name>
<dbReference type="OrthoDB" id="25996at2"/>
<dbReference type="PANTHER" id="PTHR43811:SF19">
    <property type="entry name" value="39 KDA FK506-BINDING NUCLEAR PROTEIN"/>
    <property type="match status" value="1"/>
</dbReference>
<organism evidence="9 10">
    <name type="scientific">Microbacterium mangrovi</name>
    <dbReference type="NCBI Taxonomy" id="1348253"/>
    <lineage>
        <taxon>Bacteria</taxon>
        <taxon>Bacillati</taxon>
        <taxon>Actinomycetota</taxon>
        <taxon>Actinomycetes</taxon>
        <taxon>Micrococcales</taxon>
        <taxon>Microbacteriaceae</taxon>
        <taxon>Microbacterium</taxon>
    </lineage>
</organism>
<feature type="signal peptide" evidence="7">
    <location>
        <begin position="1"/>
        <end position="29"/>
    </location>
</feature>